<evidence type="ECO:0000256" key="4">
    <source>
        <dbReference type="ARBA" id="ARBA00023163"/>
    </source>
</evidence>
<dbReference type="PANTHER" id="PTHR34824">
    <property type="entry name" value="HEAT-INDUCIBLE TRANSCRIPTION REPRESSOR HRCA"/>
    <property type="match status" value="1"/>
</dbReference>
<dbReference type="AlphaFoldDB" id="A0A1T4ZXM9"/>
<evidence type="ECO:0000256" key="1">
    <source>
        <dbReference type="ARBA" id="ARBA00022491"/>
    </source>
</evidence>
<name>A0A1T4ZXM9_9FIRM</name>
<dbReference type="InterPro" id="IPR036390">
    <property type="entry name" value="WH_DNA-bd_sf"/>
</dbReference>
<comment type="function">
    <text evidence="5">Negative regulator of class I heat shock genes (grpE-dnaK-dnaJ and groELS operons). Prevents heat-shock induction of these operons.</text>
</comment>
<evidence type="ECO:0000256" key="2">
    <source>
        <dbReference type="ARBA" id="ARBA00023015"/>
    </source>
</evidence>
<dbReference type="InterPro" id="IPR021153">
    <property type="entry name" value="HrcA_C"/>
</dbReference>
<proteinExistence type="inferred from homology"/>
<keyword evidence="4 5" id="KW-0804">Transcription</keyword>
<dbReference type="EMBL" id="FUYN01000001">
    <property type="protein sequence ID" value="SKB27488.1"/>
    <property type="molecule type" value="Genomic_DNA"/>
</dbReference>
<dbReference type="SUPFAM" id="SSF46785">
    <property type="entry name" value="Winged helix' DNA-binding domain"/>
    <property type="match status" value="1"/>
</dbReference>
<keyword evidence="8" id="KW-1185">Reference proteome</keyword>
<dbReference type="InterPro" id="IPR029016">
    <property type="entry name" value="GAF-like_dom_sf"/>
</dbReference>
<keyword evidence="3 5" id="KW-0346">Stress response</keyword>
<dbReference type="Gene3D" id="3.30.390.60">
    <property type="entry name" value="Heat-inducible transcription repressor hrca homolog, domain 3"/>
    <property type="match status" value="1"/>
</dbReference>
<dbReference type="RefSeq" id="WP_013362007.1">
    <property type="nucleotide sequence ID" value="NZ_CP154629.1"/>
</dbReference>
<dbReference type="GO" id="GO:0045892">
    <property type="term" value="P:negative regulation of DNA-templated transcription"/>
    <property type="evidence" value="ECO:0007669"/>
    <property type="project" value="UniProtKB-UniRule"/>
</dbReference>
<protein>
    <recommendedName>
        <fullName evidence="5">Heat-inducible transcription repressor HrcA</fullName>
    </recommendedName>
</protein>
<evidence type="ECO:0000256" key="3">
    <source>
        <dbReference type="ARBA" id="ARBA00023016"/>
    </source>
</evidence>
<feature type="domain" description="Heat-inducible transcription repressor HrcA C-terminal" evidence="6">
    <location>
        <begin position="110"/>
        <end position="329"/>
    </location>
</feature>
<dbReference type="PANTHER" id="PTHR34824:SF1">
    <property type="entry name" value="HEAT-INDUCIBLE TRANSCRIPTION REPRESSOR HRCA"/>
    <property type="match status" value="1"/>
</dbReference>
<dbReference type="InterPro" id="IPR002571">
    <property type="entry name" value="HrcA"/>
</dbReference>
<evidence type="ECO:0000259" key="6">
    <source>
        <dbReference type="Pfam" id="PF01628"/>
    </source>
</evidence>
<dbReference type="OrthoDB" id="9783139at2"/>
<dbReference type="NCBIfam" id="TIGR00331">
    <property type="entry name" value="hrcA"/>
    <property type="match status" value="1"/>
</dbReference>
<evidence type="ECO:0000313" key="7">
    <source>
        <dbReference type="EMBL" id="SKB27488.1"/>
    </source>
</evidence>
<keyword evidence="1 5" id="KW-0678">Repressor</keyword>
<dbReference type="PIRSF" id="PIRSF005485">
    <property type="entry name" value="HrcA"/>
    <property type="match status" value="1"/>
</dbReference>
<dbReference type="InterPro" id="IPR036388">
    <property type="entry name" value="WH-like_DNA-bd_sf"/>
</dbReference>
<evidence type="ECO:0000256" key="5">
    <source>
        <dbReference type="HAMAP-Rule" id="MF_00081"/>
    </source>
</evidence>
<dbReference type="GO" id="GO:0003677">
    <property type="term" value="F:DNA binding"/>
    <property type="evidence" value="ECO:0007669"/>
    <property type="project" value="InterPro"/>
</dbReference>
<dbReference type="SUPFAM" id="SSF55781">
    <property type="entry name" value="GAF domain-like"/>
    <property type="match status" value="1"/>
</dbReference>
<dbReference type="Gene3D" id="1.10.10.10">
    <property type="entry name" value="Winged helix-like DNA-binding domain superfamily/Winged helix DNA-binding domain"/>
    <property type="match status" value="1"/>
</dbReference>
<comment type="similarity">
    <text evidence="5">Belongs to the HrcA family.</text>
</comment>
<dbReference type="InterPro" id="IPR023120">
    <property type="entry name" value="WHTH_transcript_rep_HrcA_IDD"/>
</dbReference>
<reference evidence="8" key="1">
    <citation type="submission" date="2017-02" db="EMBL/GenBank/DDBJ databases">
        <authorList>
            <person name="Varghese N."/>
            <person name="Submissions S."/>
        </authorList>
    </citation>
    <scope>NUCLEOTIDE SEQUENCE [LARGE SCALE GENOMIC DNA]</scope>
    <source>
        <strain evidence="8">ATCC 35199</strain>
    </source>
</reference>
<dbReference type="Proteomes" id="UP000243406">
    <property type="component" value="Unassembled WGS sequence"/>
</dbReference>
<dbReference type="Pfam" id="PF01628">
    <property type="entry name" value="HrcA"/>
    <property type="match status" value="1"/>
</dbReference>
<dbReference type="Gene3D" id="3.30.450.40">
    <property type="match status" value="1"/>
</dbReference>
<dbReference type="HAMAP" id="MF_00081">
    <property type="entry name" value="HrcA"/>
    <property type="match status" value="1"/>
</dbReference>
<sequence>MASNLELSDRKLRILQFIIQEYIETAEPVGSRTISKNKTLGVSAATIRNEMADLEEMGLLLQPHTSAGRIPSHDAYRLYVDKLMGVIGLNKKEKDEIEGALVGNIEQIQELLEDSLALLTQITNYTSVAISQKVEKSKKIKQLNLVHIDSMTAVLIMVMEDGTVRNSKFKLSVPVSEEKLELISRTLNDNIRGKIIEDFDMNFINYIKHQIKEYNKIFDDMFTVMKSNMDKNLSFNVLLNGATNIFNFPEFSDIGKAKSFLNLLEQKNEVASLLEEKGIRKGNVNIIIGDDSIDDVLGSCSIITTEYEYKGKTIGKLGIIGPKRMDYDRAYSVMNYITKRLNKLMNNT</sequence>
<evidence type="ECO:0000313" key="8">
    <source>
        <dbReference type="Proteomes" id="UP000243406"/>
    </source>
</evidence>
<accession>A0A1T4ZXM9</accession>
<keyword evidence="2 5" id="KW-0805">Transcription regulation</keyword>
<organism evidence="7 8">
    <name type="scientific">Acetoanaerobium noterae</name>
    <dbReference type="NCBI Taxonomy" id="745369"/>
    <lineage>
        <taxon>Bacteria</taxon>
        <taxon>Bacillati</taxon>
        <taxon>Bacillota</taxon>
        <taxon>Clostridia</taxon>
        <taxon>Peptostreptococcales</taxon>
        <taxon>Filifactoraceae</taxon>
        <taxon>Acetoanaerobium</taxon>
    </lineage>
</organism>
<gene>
    <name evidence="5" type="primary">hrcA</name>
    <name evidence="7" type="ORF">SAMN02745120_0520</name>
</gene>